<feature type="transmembrane region" description="Helical" evidence="1">
    <location>
        <begin position="237"/>
        <end position="254"/>
    </location>
</feature>
<comment type="caution">
    <text evidence="2">The sequence shown here is derived from an EMBL/GenBank/DDBJ whole genome shotgun (WGS) entry which is preliminary data.</text>
</comment>
<keyword evidence="1" id="KW-1133">Transmembrane helix</keyword>
<feature type="transmembrane region" description="Helical" evidence="1">
    <location>
        <begin position="116"/>
        <end position="143"/>
    </location>
</feature>
<gene>
    <name evidence="2" type="ORF">DN068_03475</name>
</gene>
<feature type="transmembrane region" description="Helical" evidence="1">
    <location>
        <begin position="64"/>
        <end position="83"/>
    </location>
</feature>
<proteinExistence type="predicted"/>
<evidence type="ECO:0000313" key="3">
    <source>
        <dbReference type="Proteomes" id="UP000248745"/>
    </source>
</evidence>
<evidence type="ECO:0000313" key="2">
    <source>
        <dbReference type="EMBL" id="PZF74651.1"/>
    </source>
</evidence>
<dbReference type="OrthoDB" id="1452202at2"/>
<dbReference type="PROSITE" id="PS51257">
    <property type="entry name" value="PROKAR_LIPOPROTEIN"/>
    <property type="match status" value="1"/>
</dbReference>
<dbReference type="RefSeq" id="WP_110997491.1">
    <property type="nucleotide sequence ID" value="NZ_QKTW01000003.1"/>
</dbReference>
<feature type="transmembrane region" description="Helical" evidence="1">
    <location>
        <begin position="149"/>
        <end position="170"/>
    </location>
</feature>
<dbReference type="Proteomes" id="UP000248745">
    <property type="component" value="Unassembled WGS sequence"/>
</dbReference>
<dbReference type="EMBL" id="QKTW01000003">
    <property type="protein sequence ID" value="PZF74651.1"/>
    <property type="molecule type" value="Genomic_DNA"/>
</dbReference>
<accession>A0A2W2AH98</accession>
<keyword evidence="1" id="KW-0472">Membrane</keyword>
<reference evidence="2 3" key="1">
    <citation type="submission" date="2018-06" db="EMBL/GenBank/DDBJ databases">
        <title>Mucibacter soli gen. nov., sp. nov., a new member of the family Chitinophagaceae producing mucin.</title>
        <authorList>
            <person name="Kim M.-K."/>
            <person name="Park S."/>
            <person name="Kim T.-S."/>
            <person name="Joung Y."/>
            <person name="Han J.-H."/>
            <person name="Kim S.B."/>
        </authorList>
    </citation>
    <scope>NUCLEOTIDE SEQUENCE [LARGE SCALE GENOMIC DNA]</scope>
    <source>
        <strain evidence="2 3">R1-15</strain>
    </source>
</reference>
<dbReference type="AlphaFoldDB" id="A0A2W2AH98"/>
<name>A0A2W2AH98_9BACT</name>
<feature type="transmembrane region" description="Helical" evidence="1">
    <location>
        <begin position="177"/>
        <end position="197"/>
    </location>
</feature>
<evidence type="ECO:0000256" key="1">
    <source>
        <dbReference type="SAM" id="Phobius"/>
    </source>
</evidence>
<protein>
    <submittedName>
        <fullName evidence="2">Uncharacterized protein</fullName>
    </submittedName>
</protein>
<keyword evidence="1" id="KW-0812">Transmembrane</keyword>
<keyword evidence="3" id="KW-1185">Reference proteome</keyword>
<feature type="transmembrane region" description="Helical" evidence="1">
    <location>
        <begin position="21"/>
        <end position="44"/>
    </location>
</feature>
<sequence>MKQLMAIEWLKIKKYRTFWTIMLLFGACVLLWNLGVTTGVLRLGGDGINLLGSSNSFGGIWDTVTYYTSNFVLVPAIFIIIGITNEYQFRTNRQNVIDGWTRLQFFHAKWYMMKSLALTVTLFVAVMGLVIGLITGASFAYIGDNIEKLVYMLILCANYFGFALMISVFVKRSGLAIGILMLYCMIIEMMLHFFFLFKLKLPFLDLLLPLQSSDELLPSSTFNALLKTGKFGYQPPTLTYAIVSCIWICIYYLIARRRLMRSDW</sequence>
<organism evidence="2 3">
    <name type="scientific">Taibaiella soli</name>
    <dbReference type="NCBI Taxonomy" id="1649169"/>
    <lineage>
        <taxon>Bacteria</taxon>
        <taxon>Pseudomonadati</taxon>
        <taxon>Bacteroidota</taxon>
        <taxon>Chitinophagia</taxon>
        <taxon>Chitinophagales</taxon>
        <taxon>Chitinophagaceae</taxon>
        <taxon>Taibaiella</taxon>
    </lineage>
</organism>